<evidence type="ECO:0000313" key="7">
    <source>
        <dbReference type="Proteomes" id="UP000542125"/>
    </source>
</evidence>
<dbReference type="SUPFAM" id="SSF46785">
    <property type="entry name" value="Winged helix' DNA-binding domain"/>
    <property type="match status" value="1"/>
</dbReference>
<dbReference type="InterPro" id="IPR036388">
    <property type="entry name" value="WH-like_DNA-bd_sf"/>
</dbReference>
<keyword evidence="3 6" id="KW-0238">DNA-binding</keyword>
<name>A0A7Y9ISY4_9BURK</name>
<dbReference type="FunFam" id="1.10.10.10:FF:000001">
    <property type="entry name" value="LysR family transcriptional regulator"/>
    <property type="match status" value="1"/>
</dbReference>
<dbReference type="Pfam" id="PF00126">
    <property type="entry name" value="HTH_1"/>
    <property type="match status" value="1"/>
</dbReference>
<dbReference type="InterPro" id="IPR036390">
    <property type="entry name" value="WH_DNA-bd_sf"/>
</dbReference>
<dbReference type="RefSeq" id="WP_179585411.1">
    <property type="nucleotide sequence ID" value="NZ_JACBYR010000001.1"/>
</dbReference>
<comment type="similarity">
    <text evidence="1">Belongs to the LysR transcriptional regulatory family.</text>
</comment>
<organism evidence="6 7">
    <name type="scientific">Pigmentiphaga litoralis</name>
    <dbReference type="NCBI Taxonomy" id="516702"/>
    <lineage>
        <taxon>Bacteria</taxon>
        <taxon>Pseudomonadati</taxon>
        <taxon>Pseudomonadota</taxon>
        <taxon>Betaproteobacteria</taxon>
        <taxon>Burkholderiales</taxon>
        <taxon>Alcaligenaceae</taxon>
        <taxon>Pigmentiphaga</taxon>
    </lineage>
</organism>
<gene>
    <name evidence="6" type="ORF">FHW18_001752</name>
</gene>
<feature type="domain" description="HTH lysR-type" evidence="5">
    <location>
        <begin position="10"/>
        <end position="59"/>
    </location>
</feature>
<dbReference type="GO" id="GO:0003677">
    <property type="term" value="F:DNA binding"/>
    <property type="evidence" value="ECO:0007669"/>
    <property type="project" value="UniProtKB-KW"/>
</dbReference>
<keyword evidence="2" id="KW-0805">Transcription regulation</keyword>
<evidence type="ECO:0000256" key="3">
    <source>
        <dbReference type="ARBA" id="ARBA00023125"/>
    </source>
</evidence>
<keyword evidence="7" id="KW-1185">Reference proteome</keyword>
<protein>
    <submittedName>
        <fullName evidence="6">DNA-binding transcriptional LysR family regulator</fullName>
    </submittedName>
</protein>
<dbReference type="AlphaFoldDB" id="A0A7Y9ISY4"/>
<dbReference type="Gene3D" id="1.10.10.10">
    <property type="entry name" value="Winged helix-like DNA-binding domain superfamily/Winged helix DNA-binding domain"/>
    <property type="match status" value="1"/>
</dbReference>
<dbReference type="Gene3D" id="3.40.190.290">
    <property type="match status" value="1"/>
</dbReference>
<evidence type="ECO:0000256" key="4">
    <source>
        <dbReference type="ARBA" id="ARBA00023163"/>
    </source>
</evidence>
<reference evidence="6 7" key="1">
    <citation type="submission" date="2020-07" db="EMBL/GenBank/DDBJ databases">
        <title>Genomic Encyclopedia of Type Strains, Phase IV (KMG-V): Genome sequencing to study the core and pangenomes of soil and plant-associated prokaryotes.</title>
        <authorList>
            <person name="Whitman W."/>
        </authorList>
    </citation>
    <scope>NUCLEOTIDE SEQUENCE [LARGE SCALE GENOMIC DNA]</scope>
    <source>
        <strain evidence="6 7">SAS40</strain>
    </source>
</reference>
<dbReference type="PROSITE" id="PS50931">
    <property type="entry name" value="HTH_LYSR"/>
    <property type="match status" value="1"/>
</dbReference>
<dbReference type="InterPro" id="IPR058163">
    <property type="entry name" value="LysR-type_TF_proteobact-type"/>
</dbReference>
<comment type="caution">
    <text evidence="6">The sequence shown here is derived from an EMBL/GenBank/DDBJ whole genome shotgun (WGS) entry which is preliminary data.</text>
</comment>
<dbReference type="PANTHER" id="PTHR30537:SF5">
    <property type="entry name" value="HTH-TYPE TRANSCRIPTIONAL ACTIVATOR TTDR-RELATED"/>
    <property type="match status" value="1"/>
</dbReference>
<dbReference type="EMBL" id="JACBYR010000001">
    <property type="protein sequence ID" value="NYE82481.1"/>
    <property type="molecule type" value="Genomic_DNA"/>
</dbReference>
<accession>A0A7Y9ISY4</accession>
<dbReference type="SUPFAM" id="SSF53850">
    <property type="entry name" value="Periplasmic binding protein-like II"/>
    <property type="match status" value="1"/>
</dbReference>
<evidence type="ECO:0000256" key="2">
    <source>
        <dbReference type="ARBA" id="ARBA00023015"/>
    </source>
</evidence>
<evidence type="ECO:0000259" key="5">
    <source>
        <dbReference type="PROSITE" id="PS50931"/>
    </source>
</evidence>
<evidence type="ECO:0000256" key="1">
    <source>
        <dbReference type="ARBA" id="ARBA00009437"/>
    </source>
</evidence>
<dbReference type="GO" id="GO:0003700">
    <property type="term" value="F:DNA-binding transcription factor activity"/>
    <property type="evidence" value="ECO:0007669"/>
    <property type="project" value="InterPro"/>
</dbReference>
<dbReference type="CDD" id="cd08422">
    <property type="entry name" value="PBP2_CrgA_like"/>
    <property type="match status" value="1"/>
</dbReference>
<dbReference type="PANTHER" id="PTHR30537">
    <property type="entry name" value="HTH-TYPE TRANSCRIPTIONAL REGULATOR"/>
    <property type="match status" value="1"/>
</dbReference>
<dbReference type="Pfam" id="PF03466">
    <property type="entry name" value="LysR_substrate"/>
    <property type="match status" value="1"/>
</dbReference>
<sequence>MDRWAEYEFFIRVVEMGSLGKAAEAMKLSSASATRHLAALEVRLGARLVERSTRRLSVTEIGQGFYARCKAALEEITDAEEEASQTSGLPSGTLRVTASLSLMLHHVTGLLPGFRAMYPDVKVELVAANRYYDITDNDVDVAIRTREQEPDSTLVLRHLATTRRVLAAAPGYIARHGVPMSPQALLQHDFLGYSYHNPYELTFERDGISCSIATSPILDANDGMVVRNAALAGLGILAQPMYVIYDDIVSGRLVPILLDWRLPPMSISLVYRRRKLIPARTRVFLDYVLNDFRKAGYESKWEAALTGRAA</sequence>
<dbReference type="InterPro" id="IPR005119">
    <property type="entry name" value="LysR_subst-bd"/>
</dbReference>
<keyword evidence="4" id="KW-0804">Transcription</keyword>
<proteinExistence type="inferred from homology"/>
<dbReference type="InterPro" id="IPR000847">
    <property type="entry name" value="LysR_HTH_N"/>
</dbReference>
<dbReference type="Proteomes" id="UP000542125">
    <property type="component" value="Unassembled WGS sequence"/>
</dbReference>
<evidence type="ECO:0000313" key="6">
    <source>
        <dbReference type="EMBL" id="NYE82481.1"/>
    </source>
</evidence>